<feature type="domain" description="Peptidase S12 Pab87-related C-terminal" evidence="2">
    <location>
        <begin position="440"/>
        <end position="527"/>
    </location>
</feature>
<evidence type="ECO:0008006" key="5">
    <source>
        <dbReference type="Google" id="ProtNLM"/>
    </source>
</evidence>
<dbReference type="InterPro" id="IPR050491">
    <property type="entry name" value="AmpC-like"/>
</dbReference>
<dbReference type="Gene3D" id="2.40.128.600">
    <property type="match status" value="1"/>
</dbReference>
<proteinExistence type="predicted"/>
<reference evidence="3 4" key="1">
    <citation type="submission" date="2019-12" db="EMBL/GenBank/DDBJ databases">
        <authorList>
            <person name="Reyes-Prieto M."/>
        </authorList>
    </citation>
    <scope>NUCLEOTIDE SEQUENCE [LARGE SCALE GENOMIC DNA]</scope>
    <source>
        <strain evidence="3">HF14-78462</strain>
    </source>
</reference>
<organism evidence="3 4">
    <name type="scientific">Starkeya nomas</name>
    <dbReference type="NCBI Taxonomy" id="2666134"/>
    <lineage>
        <taxon>Bacteria</taxon>
        <taxon>Pseudomonadati</taxon>
        <taxon>Pseudomonadota</taxon>
        <taxon>Alphaproteobacteria</taxon>
        <taxon>Hyphomicrobiales</taxon>
        <taxon>Xanthobacteraceae</taxon>
        <taxon>Starkeya</taxon>
    </lineage>
</organism>
<protein>
    <recommendedName>
        <fullName evidence="5">Serine hydrolase</fullName>
    </recommendedName>
</protein>
<dbReference type="Proteomes" id="UP000433050">
    <property type="component" value="Unassembled WGS sequence"/>
</dbReference>
<dbReference type="Pfam" id="PF00144">
    <property type="entry name" value="Beta-lactamase"/>
    <property type="match status" value="1"/>
</dbReference>
<dbReference type="InterPro" id="IPR012338">
    <property type="entry name" value="Beta-lactam/transpept-like"/>
</dbReference>
<dbReference type="InterPro" id="IPR001466">
    <property type="entry name" value="Beta-lactam-related"/>
</dbReference>
<dbReference type="InterPro" id="IPR021860">
    <property type="entry name" value="Peptidase_S12_Pab87-rel_C"/>
</dbReference>
<dbReference type="PANTHER" id="PTHR46825">
    <property type="entry name" value="D-ALANYL-D-ALANINE-CARBOXYPEPTIDASE/ENDOPEPTIDASE AMPH"/>
    <property type="match status" value="1"/>
</dbReference>
<sequence length="540" mass="56724">MPSQPRPTSARLRSGGPARVLRAPALLASTLLAPALLASTLISLALLAVPAAAQGVSRERIQAALPQLDVMAARAVADGQVPGLSIAIVHEDEVVFLKGYGLREAGRPGAVDADTVFQLASFSKPISATIVAALVSEGVADWDDTVAALDPAFQLHDAYPSQQVTVRDLLAHRSGLPGDAGNELEALGYDRATILERLRLVPPSSSFRAGYSYSNFGYTAGALAAAAPTGKPWEEVAREKLFGPLGMGSTSARYADFIARDNRAALHIGGIGRWAAKLKREPDAQAPAGGVSSNARDLARWLRLELAGGTFDGRRLIAPEALAATHQPVMARGNNPVTGAASFYALGWNVEFGRHGLSWGHAGAFSVGARTLVTIYPEAKIGIVVLANAFPTGVPEGLADNFLDLAFDGRLEKDWIGPWNAGYEGLFGPAVAAAQKRYAPRPDPLPAAPPAAYAGRYANAYVGAAEVAVADDGLELRLGPEGKARFTLTHFNRDVFTYTPTPELPNMPVGVSFALGPDGRAEAVTIEDLNGFGMGTLERQ</sequence>
<dbReference type="Pfam" id="PF11954">
    <property type="entry name" value="DUF3471"/>
    <property type="match status" value="1"/>
</dbReference>
<gene>
    <name evidence="3" type="ORF">STARVERO_00624</name>
</gene>
<evidence type="ECO:0000313" key="3">
    <source>
        <dbReference type="EMBL" id="CAA0088073.1"/>
    </source>
</evidence>
<accession>A0A5S9NF35</accession>
<dbReference type="EMBL" id="CACSAS010000001">
    <property type="protein sequence ID" value="CAA0088073.1"/>
    <property type="molecule type" value="Genomic_DNA"/>
</dbReference>
<evidence type="ECO:0000313" key="4">
    <source>
        <dbReference type="Proteomes" id="UP000433050"/>
    </source>
</evidence>
<keyword evidence="4" id="KW-1185">Reference proteome</keyword>
<dbReference type="AlphaFoldDB" id="A0A5S9NF35"/>
<dbReference type="Gene3D" id="3.40.710.10">
    <property type="entry name" value="DD-peptidase/beta-lactamase superfamily"/>
    <property type="match status" value="1"/>
</dbReference>
<feature type="domain" description="Beta-lactamase-related" evidence="1">
    <location>
        <begin position="73"/>
        <end position="396"/>
    </location>
</feature>
<dbReference type="PANTHER" id="PTHR46825:SF15">
    <property type="entry name" value="BETA-LACTAMASE-RELATED DOMAIN-CONTAINING PROTEIN"/>
    <property type="match status" value="1"/>
</dbReference>
<dbReference type="SUPFAM" id="SSF56601">
    <property type="entry name" value="beta-lactamase/transpeptidase-like"/>
    <property type="match status" value="1"/>
</dbReference>
<name>A0A5S9NF35_9HYPH</name>
<evidence type="ECO:0000259" key="2">
    <source>
        <dbReference type="Pfam" id="PF11954"/>
    </source>
</evidence>
<evidence type="ECO:0000259" key="1">
    <source>
        <dbReference type="Pfam" id="PF00144"/>
    </source>
</evidence>